<evidence type="ECO:0000256" key="8">
    <source>
        <dbReference type="ARBA" id="ARBA00023053"/>
    </source>
</evidence>
<dbReference type="InterPro" id="IPR001734">
    <property type="entry name" value="Na/solute_symporter"/>
</dbReference>
<dbReference type="Pfam" id="PF00474">
    <property type="entry name" value="SSF"/>
    <property type="match status" value="1"/>
</dbReference>
<keyword evidence="9" id="KW-0406">Ion transport</keyword>
<keyword evidence="7 13" id="KW-1133">Transmembrane helix</keyword>
<feature type="transmembrane region" description="Helical" evidence="13">
    <location>
        <begin position="156"/>
        <end position="181"/>
    </location>
</feature>
<keyword evidence="11" id="KW-0739">Sodium transport</keyword>
<reference evidence="15" key="1">
    <citation type="submission" date="2016-10" db="EMBL/GenBank/DDBJ databases">
        <authorList>
            <person name="Varghese N."/>
            <person name="Submissions S."/>
        </authorList>
    </citation>
    <scope>NUCLEOTIDE SEQUENCE [LARGE SCALE GENOMIC DNA]</scope>
    <source>
        <strain evidence="15">DSM 13078</strain>
    </source>
</reference>
<comment type="subcellular location">
    <subcellularLocation>
        <location evidence="1">Cell membrane</location>
        <topology evidence="1">Multi-pass membrane protein</topology>
    </subcellularLocation>
</comment>
<evidence type="ECO:0000256" key="6">
    <source>
        <dbReference type="ARBA" id="ARBA00022847"/>
    </source>
</evidence>
<dbReference type="GO" id="GO:0005886">
    <property type="term" value="C:plasma membrane"/>
    <property type="evidence" value="ECO:0007669"/>
    <property type="project" value="UniProtKB-SubCell"/>
</dbReference>
<evidence type="ECO:0000256" key="5">
    <source>
        <dbReference type="ARBA" id="ARBA00022692"/>
    </source>
</evidence>
<gene>
    <name evidence="14" type="ORF">SAMN05444422_108196</name>
</gene>
<keyword evidence="10 13" id="KW-0472">Membrane</keyword>
<keyword evidence="6" id="KW-0769">Symport</keyword>
<name>A0A1I1J8M2_NATHA</name>
<feature type="transmembrane region" description="Helical" evidence="13">
    <location>
        <begin position="444"/>
        <end position="469"/>
    </location>
</feature>
<feature type="transmembrane region" description="Helical" evidence="13">
    <location>
        <begin position="413"/>
        <end position="437"/>
    </location>
</feature>
<keyword evidence="8" id="KW-0915">Sodium</keyword>
<keyword evidence="3" id="KW-0813">Transport</keyword>
<keyword evidence="4" id="KW-1003">Cell membrane</keyword>
<feature type="transmembrane region" description="Helical" evidence="13">
    <location>
        <begin position="475"/>
        <end position="497"/>
    </location>
</feature>
<sequence>MTLASWLEGVQVVQTAFVILFVISTVLVGLWAERLISDPDEYYGATKLFGAAVITLASMSGIMSAFGFIGGPGLVYQMGTSSLYMTFAAGLGFAMAYWMVGKRVRGMADAADIGTLPDIVDERFQSPAARGLLALILFIACISYLASQVAGGGYVLSVLLGVSMEVAVWTVFGAIILYIAFGGMAAAQLSGAYTGAVMLIGAAGAVVGFFQVAGGMTEVTMTVAEAGEVSNGDIVKAFTPQMLDGFGLAKASAPGLLLIWPIVFSVGVVGQPQVLQRMYSIDDPEGLRTVGLISGITYAVGSLLWLLIGFAALEMVADGTVAPMADPDFAALQFVEQLHIGIQLIIYAGLVAAIMSTAGFFLSVASGAIARDFVRMFDWDLSQSRETWVGRITTLVVGVLSVLFGLYGGHLVAILGTFGWGTFVSGTFPAVVIGLLWKGCSREGVVAGLSTAVLLNVALLVATQLGYTFPIGMDFYFIAIVAAIVVTVAVSLVTDGASGENMPERLKPVFDL</sequence>
<evidence type="ECO:0000256" key="3">
    <source>
        <dbReference type="ARBA" id="ARBA00022448"/>
    </source>
</evidence>
<feature type="transmembrane region" description="Helical" evidence="13">
    <location>
        <begin position="48"/>
        <end position="69"/>
    </location>
</feature>
<dbReference type="Gene3D" id="1.20.1730.10">
    <property type="entry name" value="Sodium/glucose cotransporter"/>
    <property type="match status" value="1"/>
</dbReference>
<dbReference type="GO" id="GO:0006814">
    <property type="term" value="P:sodium ion transport"/>
    <property type="evidence" value="ECO:0007669"/>
    <property type="project" value="UniProtKB-KW"/>
</dbReference>
<organism evidence="14 15">
    <name type="scientific">Natronobacterium haloterrestre</name>
    <name type="common">Halobiforma haloterrestris</name>
    <dbReference type="NCBI Taxonomy" id="148448"/>
    <lineage>
        <taxon>Archaea</taxon>
        <taxon>Methanobacteriati</taxon>
        <taxon>Methanobacteriota</taxon>
        <taxon>Stenosarchaea group</taxon>
        <taxon>Halobacteria</taxon>
        <taxon>Halobacteriales</taxon>
        <taxon>Natrialbaceae</taxon>
        <taxon>Natronobacterium</taxon>
    </lineage>
</organism>
<feature type="transmembrane region" description="Helical" evidence="13">
    <location>
        <begin position="193"/>
        <end position="213"/>
    </location>
</feature>
<evidence type="ECO:0000256" key="11">
    <source>
        <dbReference type="ARBA" id="ARBA00023201"/>
    </source>
</evidence>
<dbReference type="OrthoDB" id="9779at2157"/>
<dbReference type="EMBL" id="FOKW01000008">
    <property type="protein sequence ID" value="SFC44969.1"/>
    <property type="molecule type" value="Genomic_DNA"/>
</dbReference>
<feature type="transmembrane region" description="Helical" evidence="13">
    <location>
        <begin position="344"/>
        <end position="367"/>
    </location>
</feature>
<feature type="transmembrane region" description="Helical" evidence="13">
    <location>
        <begin position="251"/>
        <end position="269"/>
    </location>
</feature>
<keyword evidence="15" id="KW-1185">Reference proteome</keyword>
<feature type="transmembrane region" description="Helical" evidence="13">
    <location>
        <begin position="12"/>
        <end position="36"/>
    </location>
</feature>
<evidence type="ECO:0000256" key="12">
    <source>
        <dbReference type="RuleBase" id="RU362091"/>
    </source>
</evidence>
<dbReference type="AlphaFoldDB" id="A0A1I1J8M2"/>
<evidence type="ECO:0000256" key="7">
    <source>
        <dbReference type="ARBA" id="ARBA00022989"/>
    </source>
</evidence>
<feature type="transmembrane region" description="Helical" evidence="13">
    <location>
        <begin position="290"/>
        <end position="313"/>
    </location>
</feature>
<evidence type="ECO:0000313" key="15">
    <source>
        <dbReference type="Proteomes" id="UP000199161"/>
    </source>
</evidence>
<dbReference type="PROSITE" id="PS50283">
    <property type="entry name" value="NA_SOLUT_SYMP_3"/>
    <property type="match status" value="1"/>
</dbReference>
<feature type="transmembrane region" description="Helical" evidence="13">
    <location>
        <begin position="132"/>
        <end position="150"/>
    </location>
</feature>
<evidence type="ECO:0000256" key="4">
    <source>
        <dbReference type="ARBA" id="ARBA00022475"/>
    </source>
</evidence>
<keyword evidence="5 13" id="KW-0812">Transmembrane</keyword>
<dbReference type="InterPro" id="IPR038377">
    <property type="entry name" value="Na/Glc_symporter_sf"/>
</dbReference>
<dbReference type="PANTHER" id="PTHR48086">
    <property type="entry name" value="SODIUM/PROLINE SYMPORTER-RELATED"/>
    <property type="match status" value="1"/>
</dbReference>
<evidence type="ECO:0000256" key="10">
    <source>
        <dbReference type="ARBA" id="ARBA00023136"/>
    </source>
</evidence>
<evidence type="ECO:0000256" key="2">
    <source>
        <dbReference type="ARBA" id="ARBA00006434"/>
    </source>
</evidence>
<evidence type="ECO:0000256" key="9">
    <source>
        <dbReference type="ARBA" id="ARBA00023065"/>
    </source>
</evidence>
<comment type="similarity">
    <text evidence="2 12">Belongs to the sodium:solute symporter (SSF) (TC 2.A.21) family.</text>
</comment>
<evidence type="ECO:0000313" key="14">
    <source>
        <dbReference type="EMBL" id="SFC44969.1"/>
    </source>
</evidence>
<feature type="transmembrane region" description="Helical" evidence="13">
    <location>
        <begin position="388"/>
        <end position="407"/>
    </location>
</feature>
<proteinExistence type="inferred from homology"/>
<accession>A0A1I1J8M2</accession>
<dbReference type="GO" id="GO:0015293">
    <property type="term" value="F:symporter activity"/>
    <property type="evidence" value="ECO:0007669"/>
    <property type="project" value="UniProtKB-KW"/>
</dbReference>
<evidence type="ECO:0000256" key="13">
    <source>
        <dbReference type="SAM" id="Phobius"/>
    </source>
</evidence>
<dbReference type="PANTHER" id="PTHR48086:SF3">
    <property type="entry name" value="SODIUM_PROLINE SYMPORTER"/>
    <property type="match status" value="1"/>
</dbReference>
<dbReference type="Proteomes" id="UP000199161">
    <property type="component" value="Unassembled WGS sequence"/>
</dbReference>
<protein>
    <submittedName>
        <fullName evidence="14">Na+/proline symporter</fullName>
    </submittedName>
</protein>
<feature type="transmembrane region" description="Helical" evidence="13">
    <location>
        <begin position="81"/>
        <end position="100"/>
    </location>
</feature>
<evidence type="ECO:0000256" key="1">
    <source>
        <dbReference type="ARBA" id="ARBA00004651"/>
    </source>
</evidence>
<dbReference type="RefSeq" id="WP_089789028.1">
    <property type="nucleotide sequence ID" value="NZ_FOKW01000008.1"/>
</dbReference>
<dbReference type="InterPro" id="IPR050277">
    <property type="entry name" value="Sodium:Solute_Symporter"/>
</dbReference>